<dbReference type="Proteomes" id="UP000039865">
    <property type="component" value="Unassembled WGS sequence"/>
</dbReference>
<sequence length="342" mass="41758">MASQSYYYEKPKIRKIPNFSISFFEVIEFQHQNDYMKDYLAFREKFGLAQHLKYIKETENQHQREMLRLNSGYDGTLSCFIKLINSFNMKFKQSLEDQQYSIRKEQYAEQLKKLIYEKQMAKVREVSRLLLKKRHLLTQMQEQFSQKIDLLREQVKIAKNQTQMLSDQLKEQIEFEKFSRKDQIEVNSKHIENLIRIQYKCKYNDDKIQYFNLRDLISQLGLQQHYNKNGDFMHLYNVKKLLQGQTYKFFMLQMYCILDHPLRTEKRQLFRNFIKKHCSFLSKSDYVQYELIEDEELIDFRTSDLSSINYILYKKRLVDKRMDFKVFLVNNEANMVNFKVTL</sequence>
<keyword evidence="1" id="KW-0175">Coiled coil</keyword>
<dbReference type="AlphaFoldDB" id="A0A078BCB6"/>
<evidence type="ECO:0000256" key="1">
    <source>
        <dbReference type="SAM" id="Coils"/>
    </source>
</evidence>
<organism evidence="2 3">
    <name type="scientific">Stylonychia lemnae</name>
    <name type="common">Ciliate</name>
    <dbReference type="NCBI Taxonomy" id="5949"/>
    <lineage>
        <taxon>Eukaryota</taxon>
        <taxon>Sar</taxon>
        <taxon>Alveolata</taxon>
        <taxon>Ciliophora</taxon>
        <taxon>Intramacronucleata</taxon>
        <taxon>Spirotrichea</taxon>
        <taxon>Stichotrichia</taxon>
        <taxon>Sporadotrichida</taxon>
        <taxon>Oxytrichidae</taxon>
        <taxon>Stylonychinae</taxon>
        <taxon>Stylonychia</taxon>
    </lineage>
</organism>
<dbReference type="EMBL" id="CCKQ01019807">
    <property type="protein sequence ID" value="CDW91841.1"/>
    <property type="molecule type" value="Genomic_DNA"/>
</dbReference>
<name>A0A078BCB6_STYLE</name>
<reference evidence="2 3" key="1">
    <citation type="submission" date="2014-06" db="EMBL/GenBank/DDBJ databases">
        <authorList>
            <person name="Swart Estienne"/>
        </authorList>
    </citation>
    <scope>NUCLEOTIDE SEQUENCE [LARGE SCALE GENOMIC DNA]</scope>
    <source>
        <strain evidence="2 3">130c</strain>
    </source>
</reference>
<evidence type="ECO:0000313" key="2">
    <source>
        <dbReference type="EMBL" id="CDW91841.1"/>
    </source>
</evidence>
<accession>A0A078BCB6</accession>
<keyword evidence="3" id="KW-1185">Reference proteome</keyword>
<evidence type="ECO:0000313" key="3">
    <source>
        <dbReference type="Proteomes" id="UP000039865"/>
    </source>
</evidence>
<dbReference type="InParanoid" id="A0A078BCB6"/>
<gene>
    <name evidence="2" type="primary">Contig18364.g19507</name>
    <name evidence="2" type="ORF">STYLEM_21002</name>
</gene>
<protein>
    <submittedName>
        <fullName evidence="2">Uncharacterized protein</fullName>
    </submittedName>
</protein>
<proteinExistence type="predicted"/>
<feature type="coiled-coil region" evidence="1">
    <location>
        <begin position="141"/>
        <end position="168"/>
    </location>
</feature>